<keyword evidence="2" id="KW-1185">Reference proteome</keyword>
<dbReference type="Proteomes" id="UP000017170">
    <property type="component" value="Unassembled WGS sequence"/>
</dbReference>
<name>U6STE8_9BACI</name>
<dbReference type="AlphaFoldDB" id="U6STE8"/>
<gene>
    <name evidence="1" type="ORF">A33I_04740</name>
</gene>
<comment type="caution">
    <text evidence="1">The sequence shown here is derived from an EMBL/GenBank/DDBJ whole genome shotgun (WGS) entry which is preliminary data.</text>
</comment>
<dbReference type="PATRIC" id="fig|1188261.3.peg.349"/>
<reference evidence="1 2" key="1">
    <citation type="journal article" date="2013" name="Genome Announc.">
        <title>Genome Sequence of the Extreme Obligate Alkaliphile Bacillus marmarensis Strain DSM 21297.</title>
        <authorList>
            <person name="Wernick D.G."/>
            <person name="Choi K.Y."/>
            <person name="Tat C.A."/>
            <person name="Lafontaine Rivera J.G."/>
            <person name="Liao J.C."/>
        </authorList>
    </citation>
    <scope>NUCLEOTIDE SEQUENCE [LARGE SCALE GENOMIC DNA]</scope>
    <source>
        <strain evidence="1 2">DSM 21297</strain>
    </source>
</reference>
<evidence type="ECO:0000313" key="2">
    <source>
        <dbReference type="Proteomes" id="UP000017170"/>
    </source>
</evidence>
<proteinExistence type="predicted"/>
<dbReference type="EMBL" id="ATAE01000005">
    <property type="protein sequence ID" value="ERN54657.1"/>
    <property type="molecule type" value="Genomic_DNA"/>
</dbReference>
<sequence>MKWDLDRITPRGPDEIEVPKYLKNIEEGLESLKVKIQKNTRN</sequence>
<dbReference type="RefSeq" id="WP_022626755.1">
    <property type="nucleotide sequence ID" value="NZ_ATAE01000005.1"/>
</dbReference>
<protein>
    <submittedName>
        <fullName evidence="1">Uncharacterized protein</fullName>
    </submittedName>
</protein>
<organism evidence="1 2">
    <name type="scientific">Alkalihalophilus marmarensis DSM 21297</name>
    <dbReference type="NCBI Taxonomy" id="1188261"/>
    <lineage>
        <taxon>Bacteria</taxon>
        <taxon>Bacillati</taxon>
        <taxon>Bacillota</taxon>
        <taxon>Bacilli</taxon>
        <taxon>Bacillales</taxon>
        <taxon>Bacillaceae</taxon>
        <taxon>Alkalihalophilus</taxon>
    </lineage>
</organism>
<evidence type="ECO:0000313" key="1">
    <source>
        <dbReference type="EMBL" id="ERN54657.1"/>
    </source>
</evidence>
<accession>U6STE8</accession>